<dbReference type="Proteomes" id="UP001183619">
    <property type="component" value="Unassembled WGS sequence"/>
</dbReference>
<keyword evidence="1 2" id="KW-0663">Pyridoxal phosphate</keyword>
<evidence type="ECO:0000259" key="4">
    <source>
        <dbReference type="Pfam" id="PF01168"/>
    </source>
</evidence>
<evidence type="ECO:0000256" key="2">
    <source>
        <dbReference type="HAMAP-Rule" id="MF_02087"/>
    </source>
</evidence>
<dbReference type="InterPro" id="IPR001608">
    <property type="entry name" value="Ala_racemase_N"/>
</dbReference>
<dbReference type="PANTHER" id="PTHR10146:SF14">
    <property type="entry name" value="PYRIDOXAL PHOSPHATE HOMEOSTASIS PROTEIN"/>
    <property type="match status" value="1"/>
</dbReference>
<name>A0ABU2B4H7_9CORY</name>
<evidence type="ECO:0000256" key="3">
    <source>
        <dbReference type="RuleBase" id="RU004514"/>
    </source>
</evidence>
<dbReference type="EMBL" id="JAVDYF010000001">
    <property type="protein sequence ID" value="MDR7353513.1"/>
    <property type="molecule type" value="Genomic_DNA"/>
</dbReference>
<comment type="similarity">
    <text evidence="2 3">Belongs to the pyridoxal phosphate-binding protein YggS/PROSC family.</text>
</comment>
<protein>
    <recommendedName>
        <fullName evidence="2">Pyridoxal phosphate homeostasis protein</fullName>
        <shortName evidence="2">PLP homeostasis protein</shortName>
    </recommendedName>
</protein>
<gene>
    <name evidence="5" type="ORF">J2S37_000051</name>
</gene>
<dbReference type="Gene3D" id="3.20.20.10">
    <property type="entry name" value="Alanine racemase"/>
    <property type="match status" value="1"/>
</dbReference>
<feature type="modified residue" description="N6-(pyridoxal phosphate)lysine" evidence="2">
    <location>
        <position position="47"/>
    </location>
</feature>
<evidence type="ECO:0000313" key="5">
    <source>
        <dbReference type="EMBL" id="MDR7353513.1"/>
    </source>
</evidence>
<keyword evidence="6" id="KW-1185">Reference proteome</keyword>
<comment type="caution">
    <text evidence="5">The sequence shown here is derived from an EMBL/GenBank/DDBJ whole genome shotgun (WGS) entry which is preliminary data.</text>
</comment>
<dbReference type="PIRSF" id="PIRSF004848">
    <property type="entry name" value="YBL036c_PLPDEIII"/>
    <property type="match status" value="1"/>
</dbReference>
<dbReference type="PANTHER" id="PTHR10146">
    <property type="entry name" value="PROLINE SYNTHETASE CO-TRANSCRIBED BACTERIAL HOMOLOG PROTEIN"/>
    <property type="match status" value="1"/>
</dbReference>
<reference evidence="5 6" key="1">
    <citation type="submission" date="2023-07" db="EMBL/GenBank/DDBJ databases">
        <title>Sequencing the genomes of 1000 actinobacteria strains.</title>
        <authorList>
            <person name="Klenk H.-P."/>
        </authorList>
    </citation>
    <scope>NUCLEOTIDE SEQUENCE [LARGE SCALE GENOMIC DNA]</scope>
    <source>
        <strain evidence="5 6">DSM 44508</strain>
    </source>
</reference>
<dbReference type="InterPro" id="IPR011078">
    <property type="entry name" value="PyrdxlP_homeostasis"/>
</dbReference>
<sequence length="245" mass="27157">MSINAPQHPHTVADFQANVTAVRERIAAAASTAGRDPDDIRLIPVSKSFPVEVVKVAVEAGLTTLGENRPLEMAEKAQLIDGVTWCMLGPVQRNKAREVALWATELHSLDSVRLCEALQRRLEAADRTLDVFIQVNTSREDHKGGLGVDQVEEFATQLVQFPRLRPRGLMTLAAYSPEEKVVRAAFSQLYQLRERLRPLLPETVQLEELSMGMSSDFEWAIAEGATTVRVGTAIFGHRAQSVYLQ</sequence>
<feature type="domain" description="Alanine racemase N-terminal" evidence="4">
    <location>
        <begin position="19"/>
        <end position="238"/>
    </location>
</feature>
<dbReference type="SUPFAM" id="SSF51419">
    <property type="entry name" value="PLP-binding barrel"/>
    <property type="match status" value="1"/>
</dbReference>
<dbReference type="RefSeq" id="WP_277105288.1">
    <property type="nucleotide sequence ID" value="NZ_BAAAJS010000041.1"/>
</dbReference>
<proteinExistence type="inferred from homology"/>
<organism evidence="5 6">
    <name type="scientific">Corynebacterium felinum</name>
    <dbReference type="NCBI Taxonomy" id="131318"/>
    <lineage>
        <taxon>Bacteria</taxon>
        <taxon>Bacillati</taxon>
        <taxon>Actinomycetota</taxon>
        <taxon>Actinomycetes</taxon>
        <taxon>Mycobacteriales</taxon>
        <taxon>Corynebacteriaceae</taxon>
        <taxon>Corynebacterium</taxon>
    </lineage>
</organism>
<evidence type="ECO:0000256" key="1">
    <source>
        <dbReference type="ARBA" id="ARBA00022898"/>
    </source>
</evidence>
<dbReference type="CDD" id="cd00635">
    <property type="entry name" value="PLPDE_III_YBL036c_like"/>
    <property type="match status" value="1"/>
</dbReference>
<comment type="function">
    <text evidence="2">Pyridoxal 5'-phosphate (PLP)-binding protein, which is involved in PLP homeostasis.</text>
</comment>
<dbReference type="InterPro" id="IPR029066">
    <property type="entry name" value="PLP-binding_barrel"/>
</dbReference>
<evidence type="ECO:0000313" key="6">
    <source>
        <dbReference type="Proteomes" id="UP001183619"/>
    </source>
</evidence>
<dbReference type="NCBIfam" id="TIGR00044">
    <property type="entry name" value="YggS family pyridoxal phosphate-dependent enzyme"/>
    <property type="match status" value="1"/>
</dbReference>
<dbReference type="HAMAP" id="MF_02087">
    <property type="entry name" value="PLP_homeostasis"/>
    <property type="match status" value="1"/>
</dbReference>
<accession>A0ABU2B4H7</accession>
<dbReference type="Pfam" id="PF01168">
    <property type="entry name" value="Ala_racemase_N"/>
    <property type="match status" value="1"/>
</dbReference>